<name>A0A9X3UMS6_PASMD</name>
<dbReference type="NCBIfam" id="NF002921">
    <property type="entry name" value="PRK03545.1"/>
    <property type="match status" value="1"/>
</dbReference>
<dbReference type="PANTHER" id="PTHR43124">
    <property type="entry name" value="PURINE EFFLUX PUMP PBUE"/>
    <property type="match status" value="1"/>
</dbReference>
<dbReference type="PANTHER" id="PTHR43124:SF4">
    <property type="entry name" value="SUGAR EFFLUX TRANSPORTER"/>
    <property type="match status" value="1"/>
</dbReference>
<dbReference type="InterPro" id="IPR020846">
    <property type="entry name" value="MFS_dom"/>
</dbReference>
<dbReference type="EMBL" id="JANJHC010000002">
    <property type="protein sequence ID" value="MDA5622222.1"/>
    <property type="molecule type" value="Genomic_DNA"/>
</dbReference>
<feature type="transmembrane region" description="Helical" evidence="9">
    <location>
        <begin position="301"/>
        <end position="321"/>
    </location>
</feature>
<feature type="transmembrane region" description="Helical" evidence="9">
    <location>
        <begin position="276"/>
        <end position="295"/>
    </location>
</feature>
<dbReference type="GO" id="GO:0015144">
    <property type="term" value="F:carbohydrate transmembrane transporter activity"/>
    <property type="evidence" value="ECO:0007669"/>
    <property type="project" value="UniProtKB-UniRule"/>
</dbReference>
<sequence length="404" mass="44266">MLPFQAARQRQFARVITFALAGFVFNTTEFIPVALLSDIAQSFAMPVSQTGLIITVYAWVVSLMSLPFMLLTAKAERRGLLIKLLVLFILSHLLSVIAWDFWVLVLARIGVALTHSIFWAITASLVIRVAPKDKKSQAIGLLAIGCSLAMILGLPLGRLIGQFFGWRATFAIIALIAIGILCLFYQLLPHLPSKNAGSLNSLPTLFKRPLLLGLYALTMIIISAHFTAYSYIEPFMLNISTMSHSMATFVLFVFGLSGITASLLFNRYYNAGQIRFILFSMGLLTATLLLLFIASQQTWTMFLLTFFWGIGIAGIGLGLQIRVLHLAPDATDVAMAIYSGIYNIGIGAGALLGNQVMQHYGLAYIGVAGALFAVFGLVLFILVQWKYGHLVPNKLSTEEKKKCG</sequence>
<dbReference type="Proteomes" id="UP001145481">
    <property type="component" value="Unassembled WGS sequence"/>
</dbReference>
<feature type="transmembrane region" description="Helical" evidence="9">
    <location>
        <begin position="80"/>
        <end position="99"/>
    </location>
</feature>
<feature type="transmembrane region" description="Helical" evidence="9">
    <location>
        <begin position="364"/>
        <end position="385"/>
    </location>
</feature>
<evidence type="ECO:0000256" key="8">
    <source>
        <dbReference type="ARBA" id="ARBA00023136"/>
    </source>
</evidence>
<dbReference type="InterPro" id="IPR023495">
    <property type="entry name" value="Sugar_effux_transptr_put"/>
</dbReference>
<dbReference type="SUPFAM" id="SSF103473">
    <property type="entry name" value="MFS general substrate transporter"/>
    <property type="match status" value="1"/>
</dbReference>
<evidence type="ECO:0000256" key="7">
    <source>
        <dbReference type="ARBA" id="ARBA00022989"/>
    </source>
</evidence>
<dbReference type="Gene3D" id="1.20.1250.20">
    <property type="entry name" value="MFS general substrate transporter like domains"/>
    <property type="match status" value="1"/>
</dbReference>
<feature type="transmembrane region" description="Helical" evidence="9">
    <location>
        <begin position="51"/>
        <end position="73"/>
    </location>
</feature>
<feature type="transmembrane region" description="Helical" evidence="9">
    <location>
        <begin position="12"/>
        <end position="31"/>
    </location>
</feature>
<evidence type="ECO:0000256" key="6">
    <source>
        <dbReference type="ARBA" id="ARBA00022692"/>
    </source>
</evidence>
<feature type="domain" description="Major facilitator superfamily (MFS) profile" evidence="10">
    <location>
        <begin position="14"/>
        <end position="388"/>
    </location>
</feature>
<keyword evidence="4" id="KW-0997">Cell inner membrane</keyword>
<dbReference type="HAMAP" id="MF_00517">
    <property type="entry name" value="MFS_SotB"/>
    <property type="match status" value="1"/>
</dbReference>
<dbReference type="RefSeq" id="WP_195187061.1">
    <property type="nucleotide sequence ID" value="NZ_JADMLI010000017.1"/>
</dbReference>
<evidence type="ECO:0000256" key="3">
    <source>
        <dbReference type="ARBA" id="ARBA00022475"/>
    </source>
</evidence>
<evidence type="ECO:0000313" key="12">
    <source>
        <dbReference type="Proteomes" id="UP001145481"/>
    </source>
</evidence>
<feature type="transmembrane region" description="Helical" evidence="9">
    <location>
        <begin position="333"/>
        <end position="352"/>
    </location>
</feature>
<evidence type="ECO:0000256" key="2">
    <source>
        <dbReference type="ARBA" id="ARBA00022448"/>
    </source>
</evidence>
<evidence type="ECO:0000256" key="1">
    <source>
        <dbReference type="ARBA" id="ARBA00004651"/>
    </source>
</evidence>
<dbReference type="AlphaFoldDB" id="A0A9X3UMS6"/>
<keyword evidence="5 9" id="KW-0762">Sugar transport</keyword>
<proteinExistence type="inferred from homology"/>
<evidence type="ECO:0000256" key="9">
    <source>
        <dbReference type="HAMAP-Rule" id="MF_00517"/>
    </source>
</evidence>
<keyword evidence="7 9" id="KW-1133">Transmembrane helix</keyword>
<accession>A0A9X3UMS6</accession>
<feature type="transmembrane region" description="Helical" evidence="9">
    <location>
        <begin position="139"/>
        <end position="160"/>
    </location>
</feature>
<evidence type="ECO:0000313" key="11">
    <source>
        <dbReference type="EMBL" id="MDA5622222.1"/>
    </source>
</evidence>
<dbReference type="GO" id="GO:0005886">
    <property type="term" value="C:plasma membrane"/>
    <property type="evidence" value="ECO:0007669"/>
    <property type="project" value="UniProtKB-SubCell"/>
</dbReference>
<dbReference type="Pfam" id="PF07690">
    <property type="entry name" value="MFS_1"/>
    <property type="match status" value="1"/>
</dbReference>
<dbReference type="InterPro" id="IPR036259">
    <property type="entry name" value="MFS_trans_sf"/>
</dbReference>
<dbReference type="InterPro" id="IPR011701">
    <property type="entry name" value="MFS"/>
</dbReference>
<keyword evidence="6 9" id="KW-0812">Transmembrane</keyword>
<feature type="transmembrane region" description="Helical" evidence="9">
    <location>
        <begin position="166"/>
        <end position="188"/>
    </location>
</feature>
<comment type="caution">
    <text evidence="11">The sequence shown here is derived from an EMBL/GenBank/DDBJ whole genome shotgun (WGS) entry which is preliminary data.</text>
</comment>
<gene>
    <name evidence="9" type="primary">sotB</name>
    <name evidence="11" type="ORF">NM948_01405</name>
</gene>
<organism evidence="11 12">
    <name type="scientific">Pasteurella multocida</name>
    <dbReference type="NCBI Taxonomy" id="747"/>
    <lineage>
        <taxon>Bacteria</taxon>
        <taxon>Pseudomonadati</taxon>
        <taxon>Pseudomonadota</taxon>
        <taxon>Gammaproteobacteria</taxon>
        <taxon>Pasteurellales</taxon>
        <taxon>Pasteurellaceae</taxon>
        <taxon>Pasteurella</taxon>
    </lineage>
</organism>
<keyword evidence="8 9" id="KW-0472">Membrane</keyword>
<comment type="similarity">
    <text evidence="9">Belongs to the major facilitator superfamily. SotB (TC 2.A.1.2) family.</text>
</comment>
<evidence type="ECO:0000256" key="5">
    <source>
        <dbReference type="ARBA" id="ARBA00022597"/>
    </source>
</evidence>
<feature type="transmembrane region" description="Helical" evidence="9">
    <location>
        <begin position="244"/>
        <end position="264"/>
    </location>
</feature>
<reference evidence="11" key="1">
    <citation type="submission" date="2022-07" db="EMBL/GenBank/DDBJ databases">
        <title>Genome-based characterization of novel serogroup A variants of Pasteurella multocida.</title>
        <authorList>
            <person name="Prajapati A."/>
            <person name="Yogisharadhya R."/>
            <person name="Mohanty N."/>
            <person name="Chanda M."/>
            <person name="Mendem S.K."/>
            <person name="Siddaramappa S."/>
            <person name="Shivachandra S.B."/>
        </authorList>
    </citation>
    <scope>NUCLEOTIDE SEQUENCE</scope>
    <source>
        <strain evidence="11">NIVEDIPm19</strain>
    </source>
</reference>
<evidence type="ECO:0000256" key="4">
    <source>
        <dbReference type="ARBA" id="ARBA00022519"/>
    </source>
</evidence>
<keyword evidence="3 9" id="KW-1003">Cell membrane</keyword>
<keyword evidence="2 9" id="KW-0813">Transport</keyword>
<feature type="transmembrane region" description="Helical" evidence="9">
    <location>
        <begin position="209"/>
        <end position="232"/>
    </location>
</feature>
<dbReference type="PROSITE" id="PS50850">
    <property type="entry name" value="MFS"/>
    <property type="match status" value="1"/>
</dbReference>
<dbReference type="CDD" id="cd17324">
    <property type="entry name" value="MFS_NepI_like"/>
    <property type="match status" value="1"/>
</dbReference>
<evidence type="ECO:0000259" key="10">
    <source>
        <dbReference type="PROSITE" id="PS50850"/>
    </source>
</evidence>
<feature type="transmembrane region" description="Helical" evidence="9">
    <location>
        <begin position="105"/>
        <end position="127"/>
    </location>
</feature>
<protein>
    <recommendedName>
        <fullName evidence="9">Probable sugar efflux transporter</fullName>
    </recommendedName>
</protein>
<comment type="subcellular location">
    <subcellularLocation>
        <location evidence="1 9">Cell membrane</location>
        <topology evidence="1 9">Multi-pass membrane protein</topology>
    </subcellularLocation>
</comment>
<comment type="function">
    <text evidence="9">Involved in the efflux of sugars. The physiological role may be the reduction of the intracellular concentration of toxic sugars or sugar metabolites.</text>
</comment>
<dbReference type="InterPro" id="IPR050189">
    <property type="entry name" value="MFS_Efflux_Transporters"/>
</dbReference>